<keyword evidence="5" id="KW-0560">Oxidoreductase</keyword>
<sequence length="112" mass="11935">MNFQGLTGKVITPCDKEYAILRLEYNLDINKFPLAIVYCHNYEGYSTGTGVLVIDISCISEVNIDTKHDIAVIQAGAKLLSIYSKLADKGYGFNGGTCPTVGISGLVLGGGN</sequence>
<name>A0ABU7URA1_9CLOT</name>
<evidence type="ECO:0000256" key="5">
    <source>
        <dbReference type="ARBA" id="ARBA00023002"/>
    </source>
</evidence>
<evidence type="ECO:0000313" key="7">
    <source>
        <dbReference type="EMBL" id="MEF2113953.1"/>
    </source>
</evidence>
<reference evidence="7 8" key="1">
    <citation type="submission" date="2023-11" db="EMBL/GenBank/DDBJ databases">
        <title>Draft genome sequence of a psychrophilic Clostridium strain from permafrost water brine.</title>
        <authorList>
            <person name="Shcherbakova V.A."/>
            <person name="Trubitsyn V.E."/>
            <person name="Zakharyuk A.G."/>
        </authorList>
    </citation>
    <scope>NUCLEOTIDE SEQUENCE [LARGE SCALE GENOMIC DNA]</scope>
    <source>
        <strain evidence="7 8">14F</strain>
    </source>
</reference>
<comment type="similarity">
    <text evidence="2">Belongs to the oxygen-dependent FAD-linked oxidoreductase family.</text>
</comment>
<keyword evidence="3" id="KW-0285">Flavoprotein</keyword>
<dbReference type="SUPFAM" id="SSF56176">
    <property type="entry name" value="FAD-binding/transporter-associated domain-like"/>
    <property type="match status" value="1"/>
</dbReference>
<keyword evidence="8" id="KW-1185">Reference proteome</keyword>
<feature type="domain" description="FAD linked oxidase N-terminal" evidence="6">
    <location>
        <begin position="40"/>
        <end position="111"/>
    </location>
</feature>
<evidence type="ECO:0000256" key="3">
    <source>
        <dbReference type="ARBA" id="ARBA00022630"/>
    </source>
</evidence>
<evidence type="ECO:0000256" key="2">
    <source>
        <dbReference type="ARBA" id="ARBA00005466"/>
    </source>
</evidence>
<dbReference type="PANTHER" id="PTHR42973:SF39">
    <property type="entry name" value="FAD-BINDING PCMH-TYPE DOMAIN-CONTAINING PROTEIN"/>
    <property type="match status" value="1"/>
</dbReference>
<proteinExistence type="inferred from homology"/>
<dbReference type="InterPro" id="IPR016169">
    <property type="entry name" value="FAD-bd_PCMH_sub2"/>
</dbReference>
<dbReference type="PANTHER" id="PTHR42973">
    <property type="entry name" value="BINDING OXIDOREDUCTASE, PUTATIVE (AFU_ORTHOLOGUE AFUA_1G17690)-RELATED"/>
    <property type="match status" value="1"/>
</dbReference>
<evidence type="ECO:0000256" key="1">
    <source>
        <dbReference type="ARBA" id="ARBA00001974"/>
    </source>
</evidence>
<dbReference type="Pfam" id="PF01565">
    <property type="entry name" value="FAD_binding_4"/>
    <property type="match status" value="1"/>
</dbReference>
<evidence type="ECO:0000313" key="8">
    <source>
        <dbReference type="Proteomes" id="UP001498469"/>
    </source>
</evidence>
<evidence type="ECO:0000256" key="4">
    <source>
        <dbReference type="ARBA" id="ARBA00022827"/>
    </source>
</evidence>
<gene>
    <name evidence="7" type="ORF">SJI18_16730</name>
</gene>
<dbReference type="InterPro" id="IPR006094">
    <property type="entry name" value="Oxid_FAD_bind_N"/>
</dbReference>
<organism evidence="7 8">
    <name type="scientific">Clostridium frigoriphilum</name>
    <dbReference type="NCBI Taxonomy" id="443253"/>
    <lineage>
        <taxon>Bacteria</taxon>
        <taxon>Bacillati</taxon>
        <taxon>Bacillota</taxon>
        <taxon>Clostridia</taxon>
        <taxon>Eubacteriales</taxon>
        <taxon>Clostridiaceae</taxon>
        <taxon>Clostridium</taxon>
    </lineage>
</organism>
<protein>
    <submittedName>
        <fullName evidence="7">FAD-binding protein</fullName>
    </submittedName>
</protein>
<dbReference type="InterPro" id="IPR036318">
    <property type="entry name" value="FAD-bd_PCMH-like_sf"/>
</dbReference>
<dbReference type="Proteomes" id="UP001498469">
    <property type="component" value="Unassembled WGS sequence"/>
</dbReference>
<dbReference type="RefSeq" id="WP_253201811.1">
    <property type="nucleotide sequence ID" value="NZ_JAZHFS010000017.1"/>
</dbReference>
<accession>A0ABU7URA1</accession>
<dbReference type="EMBL" id="JAZHFS010000017">
    <property type="protein sequence ID" value="MEF2113953.1"/>
    <property type="molecule type" value="Genomic_DNA"/>
</dbReference>
<comment type="caution">
    <text evidence="7">The sequence shown here is derived from an EMBL/GenBank/DDBJ whole genome shotgun (WGS) entry which is preliminary data.</text>
</comment>
<comment type="cofactor">
    <cofactor evidence="1">
        <name>FAD</name>
        <dbReference type="ChEBI" id="CHEBI:57692"/>
    </cofactor>
</comment>
<evidence type="ECO:0000259" key="6">
    <source>
        <dbReference type="Pfam" id="PF01565"/>
    </source>
</evidence>
<dbReference type="InterPro" id="IPR050416">
    <property type="entry name" value="FAD-linked_Oxidoreductase"/>
</dbReference>
<dbReference type="Gene3D" id="3.30.465.10">
    <property type="match status" value="1"/>
</dbReference>
<keyword evidence="4" id="KW-0274">FAD</keyword>